<dbReference type="InterPro" id="IPR038461">
    <property type="entry name" value="Schlafen_AlbA_2_dom_sf"/>
</dbReference>
<proteinExistence type="predicted"/>
<dbReference type="PANTHER" id="PTHR30595">
    <property type="entry name" value="GLPR-RELATED TRANSCRIPTIONAL REPRESSOR"/>
    <property type="match status" value="1"/>
</dbReference>
<reference evidence="2" key="1">
    <citation type="submission" date="2020-06" db="EMBL/GenBank/DDBJ databases">
        <title>Unique genomic features of the anaerobic methanotrophic archaea.</title>
        <authorList>
            <person name="Chadwick G.L."/>
            <person name="Skennerton C.T."/>
            <person name="Laso-Perez R."/>
            <person name="Leu A.O."/>
            <person name="Speth D.R."/>
            <person name="Yu H."/>
            <person name="Morgan-Lang C."/>
            <person name="Hatzenpichler R."/>
            <person name="Goudeau D."/>
            <person name="Malmstrom R."/>
            <person name="Brazelton W.J."/>
            <person name="Woyke T."/>
            <person name="Hallam S.J."/>
            <person name="Tyson G.W."/>
            <person name="Wegener G."/>
            <person name="Boetius A."/>
            <person name="Orphan V."/>
        </authorList>
    </citation>
    <scope>NUCLEOTIDE SEQUENCE</scope>
</reference>
<accession>A0A7G9Z0P2</accession>
<name>A0A7G9Z0P2_9EURY</name>
<dbReference type="AlphaFoldDB" id="A0A7G9Z0P2"/>
<dbReference type="PANTHER" id="PTHR30595:SF6">
    <property type="entry name" value="SCHLAFEN ALBA-2 DOMAIN-CONTAINING PROTEIN"/>
    <property type="match status" value="1"/>
</dbReference>
<sequence length="125" mass="14160">MTTHEELKKIIEKHETEFVELKPKSYLNDKDEFIKQAISFTNKKGGKYIIGVKDDGTIDGYTNVNWDQAISKFNSVAHDKCSPPIDFIHEVVDCKTRKAFTNNSCRGCIMGYATKERLGIGGRNV</sequence>
<evidence type="ECO:0000313" key="2">
    <source>
        <dbReference type="EMBL" id="QNO53826.1"/>
    </source>
</evidence>
<dbReference type="EMBL" id="MT631553">
    <property type="protein sequence ID" value="QNO53826.1"/>
    <property type="molecule type" value="Genomic_DNA"/>
</dbReference>
<dbReference type="InterPro" id="IPR007421">
    <property type="entry name" value="Schlafen_AlbA_2_dom"/>
</dbReference>
<dbReference type="Gene3D" id="3.30.950.30">
    <property type="entry name" value="Schlafen, AAA domain"/>
    <property type="match status" value="1"/>
</dbReference>
<organism evidence="2">
    <name type="scientific">Candidatus Methanophagaceae archaeon ANME-1 ERB6</name>
    <dbReference type="NCBI Taxonomy" id="2759912"/>
    <lineage>
        <taxon>Archaea</taxon>
        <taxon>Methanobacteriati</taxon>
        <taxon>Methanobacteriota</taxon>
        <taxon>Stenosarchaea group</taxon>
        <taxon>Methanomicrobia</taxon>
        <taxon>Candidatus Methanophagales</taxon>
        <taxon>Candidatus Methanophagaceae</taxon>
    </lineage>
</organism>
<evidence type="ECO:0000259" key="1">
    <source>
        <dbReference type="Pfam" id="PF04326"/>
    </source>
</evidence>
<gene>
    <name evidence="2" type="ORF">ALDDBJOO_00002</name>
</gene>
<dbReference type="Pfam" id="PF04326">
    <property type="entry name" value="SLFN_AlbA_2"/>
    <property type="match status" value="1"/>
</dbReference>
<feature type="domain" description="Schlafen AlbA-2" evidence="1">
    <location>
        <begin position="15"/>
        <end position="97"/>
    </location>
</feature>
<protein>
    <recommendedName>
        <fullName evidence="1">Schlafen AlbA-2 domain-containing protein</fullName>
    </recommendedName>
</protein>